<dbReference type="STRING" id="335541.Swol_1003"/>
<evidence type="ECO:0000313" key="5">
    <source>
        <dbReference type="EMBL" id="ABI68317.1"/>
    </source>
</evidence>
<name>Q0AY87_SYNWW</name>
<keyword evidence="2" id="KW-0964">Secreted</keyword>
<evidence type="ECO:0000256" key="1">
    <source>
        <dbReference type="ARBA" id="ARBA00004613"/>
    </source>
</evidence>
<dbReference type="KEGG" id="swo:Swol_1003"/>
<organism evidence="5 6">
    <name type="scientific">Syntrophomonas wolfei subsp. wolfei (strain DSM 2245B / Goettingen)</name>
    <dbReference type="NCBI Taxonomy" id="335541"/>
    <lineage>
        <taxon>Bacteria</taxon>
        <taxon>Bacillati</taxon>
        <taxon>Bacillota</taxon>
        <taxon>Clostridia</taxon>
        <taxon>Eubacteriales</taxon>
        <taxon>Syntrophomonadaceae</taxon>
        <taxon>Syntrophomonas</taxon>
    </lineage>
</organism>
<sequence length="287" mass="32348">MANITFWSKQDGYISEWDADRNYSNDTPLYVGRYLQPGDSFRSLLQFGIDRIPPTSQIEEAELILFLYRNETPSTIHVNAHRLLCKWKQSNVTWNNQPPHKPKPDGIEIIHPKGSGFVKICISELVEGWYDGSIPNHGLILIGNEQINSVLGFVSSHSKECERSPRLKIRFVDGIIEIYQTEELRVPFGQCPLVDSAPIPLGPRKMATFMIENLSDSWRVEAKLQLGFSDCPDDTFFDAGSWVPIKANGYPGEGIVLSSEDAAEYARVLIKGKGGECLLVHPRSKER</sequence>
<dbReference type="RefSeq" id="WP_011640422.1">
    <property type="nucleotide sequence ID" value="NC_008346.1"/>
</dbReference>
<keyword evidence="6" id="KW-1185">Reference proteome</keyword>
<keyword evidence="3" id="KW-0732">Signal</keyword>
<dbReference type="AlphaFoldDB" id="Q0AY87"/>
<feature type="domain" description="Carbohydrate-binding module family 96" evidence="4">
    <location>
        <begin position="5"/>
        <end position="169"/>
    </location>
</feature>
<comment type="subcellular location">
    <subcellularLocation>
        <location evidence="1">Secreted</location>
    </subcellularLocation>
</comment>
<dbReference type="Proteomes" id="UP000001968">
    <property type="component" value="Chromosome"/>
</dbReference>
<dbReference type="eggNOG" id="ENOG503337R">
    <property type="taxonomic scope" value="Bacteria"/>
</dbReference>
<dbReference type="EMBL" id="CP000448">
    <property type="protein sequence ID" value="ABI68317.1"/>
    <property type="molecule type" value="Genomic_DNA"/>
</dbReference>
<dbReference type="Pfam" id="PF24517">
    <property type="entry name" value="CBM96"/>
    <property type="match status" value="1"/>
</dbReference>
<evidence type="ECO:0000256" key="3">
    <source>
        <dbReference type="ARBA" id="ARBA00022729"/>
    </source>
</evidence>
<reference evidence="6" key="1">
    <citation type="journal article" date="2010" name="Environ. Microbiol.">
        <title>The genome of Syntrophomonas wolfei: new insights into syntrophic metabolism and biohydrogen production.</title>
        <authorList>
            <person name="Sieber J.R."/>
            <person name="Sims D.R."/>
            <person name="Han C."/>
            <person name="Kim E."/>
            <person name="Lykidis A."/>
            <person name="Lapidus A.L."/>
            <person name="McDonnald E."/>
            <person name="Rohlin L."/>
            <person name="Culley D.E."/>
            <person name="Gunsalus R."/>
            <person name="McInerney M.J."/>
        </authorList>
    </citation>
    <scope>NUCLEOTIDE SEQUENCE [LARGE SCALE GENOMIC DNA]</scope>
    <source>
        <strain evidence="6">DSM 2245B / Goettingen</strain>
    </source>
</reference>
<gene>
    <name evidence="5" type="ordered locus">Swol_1003</name>
</gene>
<dbReference type="OrthoDB" id="1677173at2"/>
<evidence type="ECO:0000313" key="6">
    <source>
        <dbReference type="Proteomes" id="UP000001968"/>
    </source>
</evidence>
<evidence type="ECO:0000259" key="4">
    <source>
        <dbReference type="Pfam" id="PF24517"/>
    </source>
</evidence>
<protein>
    <recommendedName>
        <fullName evidence="4">Carbohydrate-binding module family 96 domain-containing protein</fullName>
    </recommendedName>
</protein>
<proteinExistence type="predicted"/>
<dbReference type="GO" id="GO:0005576">
    <property type="term" value="C:extracellular region"/>
    <property type="evidence" value="ECO:0007669"/>
    <property type="project" value="UniProtKB-SubCell"/>
</dbReference>
<dbReference type="NCBIfam" id="NF033679">
    <property type="entry name" value="DNRLRE_dom"/>
    <property type="match status" value="1"/>
</dbReference>
<evidence type="ECO:0000256" key="2">
    <source>
        <dbReference type="ARBA" id="ARBA00022525"/>
    </source>
</evidence>
<dbReference type="HOGENOM" id="CLU_969104_0_0_9"/>
<accession>Q0AY87</accession>
<dbReference type="InterPro" id="IPR055372">
    <property type="entry name" value="CBM96"/>
</dbReference>